<dbReference type="InterPro" id="IPR055768">
    <property type="entry name" value="DUF7344"/>
</dbReference>
<evidence type="ECO:0000259" key="1">
    <source>
        <dbReference type="Pfam" id="PF24035"/>
    </source>
</evidence>
<sequence>MIRHDATVVSMANTALPFKSPPEPELLARYQRILDCLDSLSGAVPVDRLADELLALEPAADVERIRIRLHHSDLPRLEDTGVLSYDRTRRHVRLLE</sequence>
<name>A0A1G8ZMD6_9EURY</name>
<reference evidence="3" key="1">
    <citation type="submission" date="2016-10" db="EMBL/GenBank/DDBJ databases">
        <authorList>
            <person name="Varghese N."/>
            <person name="Submissions S."/>
        </authorList>
    </citation>
    <scope>NUCLEOTIDE SEQUENCE [LARGE SCALE GENOMIC DNA]</scope>
    <source>
        <strain evidence="3">B4,CECT 8067,JCM 17497</strain>
    </source>
</reference>
<dbReference type="Proteomes" id="UP000198882">
    <property type="component" value="Unassembled WGS sequence"/>
</dbReference>
<evidence type="ECO:0000313" key="2">
    <source>
        <dbReference type="EMBL" id="SDK16292.1"/>
    </source>
</evidence>
<dbReference type="Pfam" id="PF24035">
    <property type="entry name" value="DUF7344"/>
    <property type="match status" value="1"/>
</dbReference>
<proteinExistence type="predicted"/>
<dbReference type="EMBL" id="FNFE01000003">
    <property type="protein sequence ID" value="SDK16292.1"/>
    <property type="molecule type" value="Genomic_DNA"/>
</dbReference>
<organism evidence="2 3">
    <name type="scientific">Natronorubrum texcoconense</name>
    <dbReference type="NCBI Taxonomy" id="1095776"/>
    <lineage>
        <taxon>Archaea</taxon>
        <taxon>Methanobacteriati</taxon>
        <taxon>Methanobacteriota</taxon>
        <taxon>Stenosarchaea group</taxon>
        <taxon>Halobacteria</taxon>
        <taxon>Halobacteriales</taxon>
        <taxon>Natrialbaceae</taxon>
        <taxon>Natronorubrum</taxon>
    </lineage>
</organism>
<evidence type="ECO:0000313" key="3">
    <source>
        <dbReference type="Proteomes" id="UP000198882"/>
    </source>
</evidence>
<gene>
    <name evidence="2" type="ORF">SAMN04515672_2383</name>
</gene>
<protein>
    <recommendedName>
        <fullName evidence="1">DUF7344 domain-containing protein</fullName>
    </recommendedName>
</protein>
<dbReference type="AlphaFoldDB" id="A0A1G8ZMD6"/>
<keyword evidence="3" id="KW-1185">Reference proteome</keyword>
<feature type="domain" description="DUF7344" evidence="1">
    <location>
        <begin position="31"/>
        <end position="93"/>
    </location>
</feature>
<accession>A0A1G8ZMD6</accession>